<evidence type="ECO:0000313" key="1">
    <source>
        <dbReference type="EMBL" id="MBD2280149.1"/>
    </source>
</evidence>
<evidence type="ECO:0000313" key="2">
    <source>
        <dbReference type="Proteomes" id="UP000606721"/>
    </source>
</evidence>
<comment type="caution">
    <text evidence="1">The sequence shown here is derived from an EMBL/GenBank/DDBJ whole genome shotgun (WGS) entry which is preliminary data.</text>
</comment>
<reference evidence="1 2" key="1">
    <citation type="journal article" date="2020" name="ISME J.">
        <title>Comparative genomics reveals insights into cyanobacterial evolution and habitat adaptation.</title>
        <authorList>
            <person name="Chen M.Y."/>
            <person name="Teng W.K."/>
            <person name="Zhao L."/>
            <person name="Hu C.X."/>
            <person name="Zhou Y.K."/>
            <person name="Han B.P."/>
            <person name="Song L.R."/>
            <person name="Shu W.S."/>
        </authorList>
    </citation>
    <scope>NUCLEOTIDE SEQUENCE [LARGE SCALE GENOMIC DNA]</scope>
    <source>
        <strain evidence="1 2">FACHB-1040</strain>
    </source>
</reference>
<gene>
    <name evidence="1" type="ORF">H6F99_18250</name>
</gene>
<dbReference type="Proteomes" id="UP000606721">
    <property type="component" value="Unassembled WGS sequence"/>
</dbReference>
<sequence length="150" mass="16944">MNMKLAIYTTLLTIALLLMPINYRLTLAGTCASRCGPAPLHFTPGQYIRVKVVNHSYGSVKLEQLPEIRQTTLKPGQKLQFDLRGDELTEFSLMFWDDGGRYVKGVVSKPNFGTLVLEIRPNSRDYPGDSYGALRYRSLYIRNNGQVSLL</sequence>
<organism evidence="1 2">
    <name type="scientific">Aphanizomenon flos-aquae FACHB-1040</name>
    <dbReference type="NCBI Taxonomy" id="2692887"/>
    <lineage>
        <taxon>Bacteria</taxon>
        <taxon>Bacillati</taxon>
        <taxon>Cyanobacteriota</taxon>
        <taxon>Cyanophyceae</taxon>
        <taxon>Nostocales</taxon>
        <taxon>Aphanizomenonaceae</taxon>
        <taxon>Aphanizomenon</taxon>
    </lineage>
</organism>
<dbReference type="EMBL" id="JACJQT010000053">
    <property type="protein sequence ID" value="MBD2280149.1"/>
    <property type="molecule type" value="Genomic_DNA"/>
</dbReference>
<accession>A0ABR8BZ02</accession>
<dbReference type="RefSeq" id="WP_168467240.1">
    <property type="nucleotide sequence ID" value="NZ_JACJQT010000053.1"/>
</dbReference>
<keyword evidence="2" id="KW-1185">Reference proteome</keyword>
<protein>
    <submittedName>
        <fullName evidence="1">Uncharacterized protein</fullName>
    </submittedName>
</protein>
<proteinExistence type="predicted"/>
<name>A0ABR8BZ02_APHFL</name>